<dbReference type="AlphaFoldDB" id="A0AA88P7P5"/>
<organism evidence="2 3">
    <name type="scientific">Cirrhinus molitorella</name>
    <name type="common">mud carp</name>
    <dbReference type="NCBI Taxonomy" id="172907"/>
    <lineage>
        <taxon>Eukaryota</taxon>
        <taxon>Metazoa</taxon>
        <taxon>Chordata</taxon>
        <taxon>Craniata</taxon>
        <taxon>Vertebrata</taxon>
        <taxon>Euteleostomi</taxon>
        <taxon>Actinopterygii</taxon>
        <taxon>Neopterygii</taxon>
        <taxon>Teleostei</taxon>
        <taxon>Ostariophysi</taxon>
        <taxon>Cypriniformes</taxon>
        <taxon>Cyprinidae</taxon>
        <taxon>Labeoninae</taxon>
        <taxon>Labeonini</taxon>
        <taxon>Cirrhinus</taxon>
    </lineage>
</organism>
<protein>
    <submittedName>
        <fullName evidence="2">Uncharacterized protein</fullName>
    </submittedName>
</protein>
<dbReference type="Proteomes" id="UP001187343">
    <property type="component" value="Unassembled WGS sequence"/>
</dbReference>
<feature type="region of interest" description="Disordered" evidence="1">
    <location>
        <begin position="85"/>
        <end position="104"/>
    </location>
</feature>
<gene>
    <name evidence="2" type="ORF">Q8A67_022383</name>
</gene>
<evidence type="ECO:0000256" key="1">
    <source>
        <dbReference type="SAM" id="MobiDB-lite"/>
    </source>
</evidence>
<keyword evidence="3" id="KW-1185">Reference proteome</keyword>
<name>A0AA88P7P5_9TELE</name>
<evidence type="ECO:0000313" key="2">
    <source>
        <dbReference type="EMBL" id="KAK2872486.1"/>
    </source>
</evidence>
<evidence type="ECO:0000313" key="3">
    <source>
        <dbReference type="Proteomes" id="UP001187343"/>
    </source>
</evidence>
<accession>A0AA88P7P5</accession>
<proteinExistence type="predicted"/>
<comment type="caution">
    <text evidence="2">The sequence shown here is derived from an EMBL/GenBank/DDBJ whole genome shotgun (WGS) entry which is preliminary data.</text>
</comment>
<dbReference type="EMBL" id="JAUYZG010000022">
    <property type="protein sequence ID" value="KAK2872486.1"/>
    <property type="molecule type" value="Genomic_DNA"/>
</dbReference>
<reference evidence="2" key="1">
    <citation type="submission" date="2023-08" db="EMBL/GenBank/DDBJ databases">
        <title>Chromosome-level Genome Assembly of mud carp (Cirrhinus molitorella).</title>
        <authorList>
            <person name="Liu H."/>
        </authorList>
    </citation>
    <scope>NUCLEOTIDE SEQUENCE</scope>
    <source>
        <strain evidence="2">Prfri</strain>
        <tissue evidence="2">Muscle</tissue>
    </source>
</reference>
<sequence length="104" mass="11306">MFSLPSSTDLDEKDGPVSVIFTYVGLKSCSGHSSDGRLDCIATQRTRIVPVEIELSSAQHCQNGKSMASKSPQLQSRTRAVMQTPISEKPSGTSELYLNTNDKK</sequence>